<dbReference type="Pfam" id="PF07804">
    <property type="entry name" value="HipA_C"/>
    <property type="match status" value="1"/>
</dbReference>
<dbReference type="InterPro" id="IPR012893">
    <property type="entry name" value="HipA-like_C"/>
</dbReference>
<dbReference type="InterPro" id="IPR017508">
    <property type="entry name" value="HipA_N1"/>
</dbReference>
<evidence type="ECO:0000256" key="1">
    <source>
        <dbReference type="ARBA" id="ARBA00010164"/>
    </source>
</evidence>
<dbReference type="Gene3D" id="1.10.1070.20">
    <property type="match status" value="1"/>
</dbReference>
<evidence type="ECO:0000259" key="4">
    <source>
        <dbReference type="Pfam" id="PF07804"/>
    </source>
</evidence>
<comment type="similarity">
    <text evidence="1">Belongs to the HipA Ser/Thr kinase family.</text>
</comment>
<name>A0ABS9VW69_9BIFI</name>
<dbReference type="Proteomes" id="UP000710815">
    <property type="component" value="Unassembled WGS sequence"/>
</dbReference>
<sequence>MDETLPLDVSIDRVRVLLDGESVGWLTLSPSRTLAFSYDRSWLTRGFSISPLSLPMREGVFVAQRDPLHGLFGVFDDSMPDGWGRLLTDRVLRQRGLDPYAVGPLARLSIVGASGMGALEYEPAADIESGIVATDLDDIANECANLLATDFSDDLDRLFALGGSSGGARPKILTQIDGEEWIVKFPSSVDSANIGEQEYRLSVLARDCGIVMPETRLFPSNQCSGYFGTRRFDRVRDANGARHKVHMISAGGLLETSHRIPNLDYGLLMRLTMRICDSAEECERLYRLMCFNVFIGNRDDHAKNFSYLYNRTRNVWRLSPGYDLTENPGINGEHTTSVNGKGRDITIADMTGIGVKAGIARSRCVSIAEGIRDRVQDAGFAIRS</sequence>
<evidence type="ECO:0000313" key="7">
    <source>
        <dbReference type="Proteomes" id="UP000710815"/>
    </source>
</evidence>
<accession>A0ABS9VW69</accession>
<dbReference type="Pfam" id="PF13657">
    <property type="entry name" value="Couple_hipA"/>
    <property type="match status" value="1"/>
</dbReference>
<evidence type="ECO:0000259" key="5">
    <source>
        <dbReference type="Pfam" id="PF13657"/>
    </source>
</evidence>
<keyword evidence="3" id="KW-0418">Kinase</keyword>
<dbReference type="PANTHER" id="PTHR37419:SF8">
    <property type="entry name" value="TOXIN YJJJ"/>
    <property type="match status" value="1"/>
</dbReference>
<dbReference type="RefSeq" id="WP_241514039.1">
    <property type="nucleotide sequence ID" value="NZ_JAFEJT020000035.1"/>
</dbReference>
<reference evidence="6 7" key="2">
    <citation type="journal article" date="2021" name="Syst. Appl. Microbiol.">
        <title>Phylogenetic classification of ten novel species belonging to the genus Bifidobacterium comprising B. phasiani sp. nov., B. pongonis sp. nov., B. saguinibicoloris sp. nov., B. colobi sp. nov., B. simiiventris sp. nov., B. santillanense sp. nov., B. miconis sp. nov., B. amazonense sp. nov., B. pluvialisilvae sp. nov., and B. miconisargentati sp. nov.</title>
        <authorList>
            <person name="Lugli G.A."/>
            <person name="Calvete-Torre I."/>
            <person name="Alessandri G."/>
            <person name="Milani C."/>
            <person name="Turroni F."/>
            <person name="Laiolo P."/>
            <person name="Ossiprandi M.C."/>
            <person name="Margolles A."/>
            <person name="Ruiz L."/>
            <person name="Ventura M."/>
        </authorList>
    </citation>
    <scope>NUCLEOTIDE SEQUENCE [LARGE SCALE GENOMIC DNA]</scope>
    <source>
        <strain evidence="6 7">MA1</strain>
    </source>
</reference>
<dbReference type="InterPro" id="IPR052028">
    <property type="entry name" value="HipA_Ser/Thr_kinase"/>
</dbReference>
<feature type="domain" description="HipA N-terminal subdomain 1" evidence="5">
    <location>
        <begin position="15"/>
        <end position="121"/>
    </location>
</feature>
<protein>
    <submittedName>
        <fullName evidence="6">Type II toxin-antitoxin system HipA family toxin</fullName>
    </submittedName>
</protein>
<gene>
    <name evidence="6" type="ORF">JS533_008750</name>
</gene>
<keyword evidence="7" id="KW-1185">Reference proteome</keyword>
<dbReference type="PANTHER" id="PTHR37419">
    <property type="entry name" value="SERINE/THREONINE-PROTEIN KINASE TOXIN HIPA"/>
    <property type="match status" value="1"/>
</dbReference>
<comment type="caution">
    <text evidence="6">The sequence shown here is derived from an EMBL/GenBank/DDBJ whole genome shotgun (WGS) entry which is preliminary data.</text>
</comment>
<proteinExistence type="inferred from homology"/>
<feature type="domain" description="HipA-like C-terminal" evidence="4">
    <location>
        <begin position="164"/>
        <end position="377"/>
    </location>
</feature>
<evidence type="ECO:0000256" key="2">
    <source>
        <dbReference type="ARBA" id="ARBA00022679"/>
    </source>
</evidence>
<evidence type="ECO:0000256" key="3">
    <source>
        <dbReference type="ARBA" id="ARBA00022777"/>
    </source>
</evidence>
<evidence type="ECO:0000313" key="6">
    <source>
        <dbReference type="EMBL" id="MCH9276353.1"/>
    </source>
</evidence>
<organism evidence="6 7">
    <name type="scientific">Bifidobacterium amazonense</name>
    <dbReference type="NCBI Taxonomy" id="2809027"/>
    <lineage>
        <taxon>Bacteria</taxon>
        <taxon>Bacillati</taxon>
        <taxon>Actinomycetota</taxon>
        <taxon>Actinomycetes</taxon>
        <taxon>Bifidobacteriales</taxon>
        <taxon>Bifidobacteriaceae</taxon>
        <taxon>Bifidobacterium</taxon>
    </lineage>
</organism>
<keyword evidence="2" id="KW-0808">Transferase</keyword>
<reference evidence="6 7" key="1">
    <citation type="journal article" date="2021" name="Environ. Microbiol.">
        <title>Genetic insights into the dark matter of the mammalian gut microbiota through targeted genome reconstruction.</title>
        <authorList>
            <person name="Lugli G.A."/>
            <person name="Alessandri G."/>
            <person name="Milani C."/>
            <person name="Viappiani A."/>
            <person name="Fontana F."/>
            <person name="Tarracchini C."/>
            <person name="Mancabelli L."/>
            <person name="Argentini C."/>
            <person name="Ruiz L."/>
            <person name="Margolles A."/>
            <person name="van Sinderen D."/>
            <person name="Turroni F."/>
            <person name="Ventura M."/>
        </authorList>
    </citation>
    <scope>NUCLEOTIDE SEQUENCE [LARGE SCALE GENOMIC DNA]</scope>
    <source>
        <strain evidence="6 7">MA1</strain>
    </source>
</reference>
<dbReference type="EMBL" id="JAFEJT020000035">
    <property type="protein sequence ID" value="MCH9276353.1"/>
    <property type="molecule type" value="Genomic_DNA"/>
</dbReference>